<dbReference type="STRING" id="1537102.L0AWY0"/>
<evidence type="ECO:0000256" key="1">
    <source>
        <dbReference type="SAM" id="Coils"/>
    </source>
</evidence>
<reference evidence="3 4" key="1">
    <citation type="journal article" date="2012" name="BMC Genomics">
        <title>Comparative genomic analysis and phylogenetic position of Theileria equi.</title>
        <authorList>
            <person name="Kappmeyer L.S."/>
            <person name="Thiagarajan M."/>
            <person name="Herndon D.R."/>
            <person name="Ramsay J.D."/>
            <person name="Caler E."/>
            <person name="Djikeng A."/>
            <person name="Gillespie J.J."/>
            <person name="Lau A.O."/>
            <person name="Roalson E.H."/>
            <person name="Silva J.C."/>
            <person name="Silva M.G."/>
            <person name="Suarez C.E."/>
            <person name="Ueti M.W."/>
            <person name="Nene V.M."/>
            <person name="Mealey R.H."/>
            <person name="Knowles D.P."/>
            <person name="Brayton K.A."/>
        </authorList>
    </citation>
    <scope>NUCLEOTIDE SEQUENCE [LARGE SCALE GENOMIC DNA]</scope>
    <source>
        <strain evidence="3 4">WA</strain>
    </source>
</reference>
<feature type="coiled-coil region" evidence="1">
    <location>
        <begin position="170"/>
        <end position="292"/>
    </location>
</feature>
<dbReference type="GeneID" id="15806832"/>
<dbReference type="KEGG" id="beq:BEWA_026120"/>
<organism evidence="3 4">
    <name type="scientific">Theileria equi strain WA</name>
    <dbReference type="NCBI Taxonomy" id="1537102"/>
    <lineage>
        <taxon>Eukaryota</taxon>
        <taxon>Sar</taxon>
        <taxon>Alveolata</taxon>
        <taxon>Apicomplexa</taxon>
        <taxon>Aconoidasida</taxon>
        <taxon>Piroplasmida</taxon>
        <taxon>Theileriidae</taxon>
        <taxon>Theileria</taxon>
    </lineage>
</organism>
<feature type="region of interest" description="Disordered" evidence="2">
    <location>
        <begin position="1"/>
        <end position="28"/>
    </location>
</feature>
<dbReference type="EMBL" id="CP001669">
    <property type="protein sequence ID" value="AFZ79763.1"/>
    <property type="molecule type" value="Genomic_DNA"/>
</dbReference>
<dbReference type="eggNOG" id="ENOG502SD40">
    <property type="taxonomic scope" value="Eukaryota"/>
</dbReference>
<dbReference type="AlphaFoldDB" id="L0AWY0"/>
<proteinExistence type="predicted"/>
<evidence type="ECO:0000313" key="4">
    <source>
        <dbReference type="Proteomes" id="UP000031512"/>
    </source>
</evidence>
<dbReference type="RefSeq" id="XP_004829429.1">
    <property type="nucleotide sequence ID" value="XM_004829372.1"/>
</dbReference>
<name>L0AWY0_THEEQ</name>
<accession>L0AWY0</accession>
<dbReference type="VEuPathDB" id="PiroplasmaDB:BEWA_026120"/>
<keyword evidence="1" id="KW-0175">Coiled coil</keyword>
<keyword evidence="4" id="KW-1185">Reference proteome</keyword>
<sequence length="596" mass="67872">MKTNEGTLDSSSGGFSMSEGTSSKDPYSLYGKDILKELKEEGSRLLAWSRELQNSARKSGTTLQVVPKVEKEEKIHRIENKLEPIEDTSYEQKQATPFSLQGTPVDTPCAGEQFYYPLDMHHSDISRTISSLGGGTSSGSSKFGSINTLEESVQNIPNFPPANPQYAHLLAVLQHKYTTLLRKFEEVNEQRMSYIEGIREYQAKLDNARSLLQMHQQEFERVAMRAKELEDVRIELLNQLKEAKDVKETVATIQVDNEEPVKEICEDVHETKEEETGEVEQQSKEKQKELDELYKTLEVFKSDVRAKVQSIENGLQALYMHMLNATEVVKATADETATQAPTIYENIKGAINAAEKIPVEPALERLEDDLKLGFRKQLKEMMNAFAEIGLKEPDCQGCIESEKKIKQIEYERCRLKNMINRTSNRNKDVSQNLKNLIYTEKLKKPIKVQLLKIGLFKNKFVDASIFIKGKMLIIKRKMGIQIKLSDIIGVNFGYDSIGYSKYADMITGFPWNFFTICTKKGYLHFYNPVDSTLELLVAGLNLIAGQSTANNEKDVRIRRTRMKILYHAKLKGMPLHKLWIQAIRKAAAAGAYRMRL</sequence>
<feature type="compositionally biased region" description="Polar residues" evidence="2">
    <location>
        <begin position="1"/>
        <end position="25"/>
    </location>
</feature>
<dbReference type="Proteomes" id="UP000031512">
    <property type="component" value="Chromosome 1"/>
</dbReference>
<protein>
    <submittedName>
        <fullName evidence="3">Uncharacterized protein</fullName>
    </submittedName>
</protein>
<dbReference type="OrthoDB" id="364750at2759"/>
<evidence type="ECO:0000256" key="2">
    <source>
        <dbReference type="SAM" id="MobiDB-lite"/>
    </source>
</evidence>
<evidence type="ECO:0000313" key="3">
    <source>
        <dbReference type="EMBL" id="AFZ79763.1"/>
    </source>
</evidence>
<gene>
    <name evidence="3" type="ORF">BEWA_026120</name>
</gene>